<dbReference type="Gene3D" id="2.60.40.2630">
    <property type="match status" value="1"/>
</dbReference>
<name>A0ABN0BNJ4_BACFG</name>
<organism evidence="1 2">
    <name type="scientific">Bacteroides fragilis 3_1_12</name>
    <dbReference type="NCBI Taxonomy" id="457424"/>
    <lineage>
        <taxon>Bacteria</taxon>
        <taxon>Pseudomonadati</taxon>
        <taxon>Bacteroidota</taxon>
        <taxon>Bacteroidia</taxon>
        <taxon>Bacteroidales</taxon>
        <taxon>Bacteroidaceae</taxon>
        <taxon>Bacteroides</taxon>
    </lineage>
</organism>
<protein>
    <recommendedName>
        <fullName evidence="3">Fimbrillin family protein</fullName>
    </recommendedName>
</protein>
<proteinExistence type="predicted"/>
<keyword evidence="2" id="KW-1185">Reference proteome</keyword>
<reference evidence="1 2" key="1">
    <citation type="submission" date="2008-12" db="EMBL/GenBank/DDBJ databases">
        <title>Annotation of Bacteroides fragilis strain 3_1_12.</title>
        <authorList>
            <consortium name="The Broad Institute Genome Sequencing Platform"/>
            <person name="Ward D."/>
            <person name="Young S.K."/>
            <person name="Kodira C.D."/>
            <person name="Zeng Q."/>
            <person name="Koehrsen M."/>
            <person name="Alvarado L."/>
            <person name="Berlin A."/>
            <person name="Borenstein D."/>
            <person name="Chen Z."/>
            <person name="Engels R."/>
            <person name="Freedman E."/>
            <person name="Gellesch M."/>
            <person name="Goldberg J."/>
            <person name="Griggs A."/>
            <person name="Gujja S."/>
            <person name="Heiman D."/>
            <person name="Hepburn T."/>
            <person name="Howarth C."/>
            <person name="Jen D."/>
            <person name="Larson L."/>
            <person name="Lewis B."/>
            <person name="Mehta T."/>
            <person name="Park D."/>
            <person name="Pearson M."/>
            <person name="Roberts A."/>
            <person name="Saif S."/>
            <person name="Shea T."/>
            <person name="Shenoy N."/>
            <person name="Sisk P."/>
            <person name="Stolte C."/>
            <person name="Sykes S."/>
            <person name="Walk T."/>
            <person name="White J."/>
            <person name="Yandava C."/>
            <person name="Allen-Vercoe E."/>
            <person name="Strauss J."/>
            <person name="Ambrose C."/>
            <person name="Lander E."/>
            <person name="Nusbaum C."/>
            <person name="Galagan J."/>
            <person name="Birren B."/>
        </authorList>
    </citation>
    <scope>NUCLEOTIDE SEQUENCE [LARGE SCALE GENOMIC DNA]</scope>
    <source>
        <strain evidence="1 2">3_1_12</strain>
    </source>
</reference>
<dbReference type="Gene3D" id="2.60.40.2620">
    <property type="entry name" value="Fimbrillin-like"/>
    <property type="match status" value="1"/>
</dbReference>
<evidence type="ECO:0008006" key="3">
    <source>
        <dbReference type="Google" id="ProtNLM"/>
    </source>
</evidence>
<evidence type="ECO:0000313" key="2">
    <source>
        <dbReference type="Proteomes" id="UP000005101"/>
    </source>
</evidence>
<dbReference type="InterPro" id="IPR042278">
    <property type="entry name" value="Mfa-like_1_N"/>
</dbReference>
<dbReference type="InterPro" id="IPR025049">
    <property type="entry name" value="Mfa-like_1"/>
</dbReference>
<gene>
    <name evidence="1" type="ORF">BFAG_03080</name>
</gene>
<dbReference type="CDD" id="cd13120">
    <property type="entry name" value="BF2867_like_N"/>
    <property type="match status" value="1"/>
</dbReference>
<dbReference type="EMBL" id="EQ973215">
    <property type="protein sequence ID" value="EFR54382.1"/>
    <property type="molecule type" value="Genomic_DNA"/>
</dbReference>
<dbReference type="Pfam" id="PF13149">
    <property type="entry name" value="Mfa_like_1"/>
    <property type="match status" value="1"/>
</dbReference>
<accession>A0ABN0BNJ4</accession>
<dbReference type="CDD" id="cd13121">
    <property type="entry name" value="BF2867_like_C"/>
    <property type="match status" value="1"/>
</dbReference>
<dbReference type="Proteomes" id="UP000005101">
    <property type="component" value="Unassembled WGS sequence"/>
</dbReference>
<evidence type="ECO:0000313" key="1">
    <source>
        <dbReference type="EMBL" id="EFR54382.1"/>
    </source>
</evidence>
<sequence>MSPWRLSAMWRKKMWEAQPEKRREMKQKEYRPMKNRKAHKGTMGAVLLLAALFTSCGADDPLPAGGPLRLTGVEVETGEGSAATRAAVTTVEAISVYATTEAHVAYGSNPFSEYRLQNNSWSADAAPVITANALLYACHPPVAGVTHQADGNHTVPVSVMTTASATAFLATDQPDYLYGVSPASGLAPVTATSGARAVSFRMKHALAKVSFRIVKSASANKDKLELVQIEIQSGTSRLQSGTGTMNLKTGVLNGLSSTSLLTLADAARPVVLKEQQATPNVSCLTAPMTGKETVLSFRLKVRINGESAENAHAFETKSVSAEWKAGYHYVYQITVDKMGGSLSSVKIDDWKSDANQNTSIGI</sequence>